<reference evidence="1" key="1">
    <citation type="journal article" date="2019" name="bioRxiv">
        <title>The Genome of the Zebra Mussel, Dreissena polymorpha: A Resource for Invasive Species Research.</title>
        <authorList>
            <person name="McCartney M.A."/>
            <person name="Auch B."/>
            <person name="Kono T."/>
            <person name="Mallez S."/>
            <person name="Zhang Y."/>
            <person name="Obille A."/>
            <person name="Becker A."/>
            <person name="Abrahante J.E."/>
            <person name="Garbe J."/>
            <person name="Badalamenti J.P."/>
            <person name="Herman A."/>
            <person name="Mangelson H."/>
            <person name="Liachko I."/>
            <person name="Sullivan S."/>
            <person name="Sone E.D."/>
            <person name="Koren S."/>
            <person name="Silverstein K.A.T."/>
            <person name="Beckman K.B."/>
            <person name="Gohl D.M."/>
        </authorList>
    </citation>
    <scope>NUCLEOTIDE SEQUENCE</scope>
    <source>
        <strain evidence="1">Duluth1</strain>
        <tissue evidence="1">Whole animal</tissue>
    </source>
</reference>
<keyword evidence="2" id="KW-1185">Reference proteome</keyword>
<reference evidence="1" key="2">
    <citation type="submission" date="2020-11" db="EMBL/GenBank/DDBJ databases">
        <authorList>
            <person name="McCartney M.A."/>
            <person name="Auch B."/>
            <person name="Kono T."/>
            <person name="Mallez S."/>
            <person name="Becker A."/>
            <person name="Gohl D.M."/>
            <person name="Silverstein K.A.T."/>
            <person name="Koren S."/>
            <person name="Bechman K.B."/>
            <person name="Herman A."/>
            <person name="Abrahante J.E."/>
            <person name="Garbe J."/>
        </authorList>
    </citation>
    <scope>NUCLEOTIDE SEQUENCE</scope>
    <source>
        <strain evidence="1">Duluth1</strain>
        <tissue evidence="1">Whole animal</tissue>
    </source>
</reference>
<organism evidence="1 2">
    <name type="scientific">Dreissena polymorpha</name>
    <name type="common">Zebra mussel</name>
    <name type="synonym">Mytilus polymorpha</name>
    <dbReference type="NCBI Taxonomy" id="45954"/>
    <lineage>
        <taxon>Eukaryota</taxon>
        <taxon>Metazoa</taxon>
        <taxon>Spiralia</taxon>
        <taxon>Lophotrochozoa</taxon>
        <taxon>Mollusca</taxon>
        <taxon>Bivalvia</taxon>
        <taxon>Autobranchia</taxon>
        <taxon>Heteroconchia</taxon>
        <taxon>Euheterodonta</taxon>
        <taxon>Imparidentia</taxon>
        <taxon>Neoheterodontei</taxon>
        <taxon>Myida</taxon>
        <taxon>Dreissenoidea</taxon>
        <taxon>Dreissenidae</taxon>
        <taxon>Dreissena</taxon>
    </lineage>
</organism>
<comment type="caution">
    <text evidence="1">The sequence shown here is derived from an EMBL/GenBank/DDBJ whole genome shotgun (WGS) entry which is preliminary data.</text>
</comment>
<name>A0A9D4K496_DREPO</name>
<proteinExistence type="predicted"/>
<evidence type="ECO:0000313" key="1">
    <source>
        <dbReference type="EMBL" id="KAH3832730.1"/>
    </source>
</evidence>
<dbReference type="EMBL" id="JAIWYP010000004">
    <property type="protein sequence ID" value="KAH3832730.1"/>
    <property type="molecule type" value="Genomic_DNA"/>
</dbReference>
<gene>
    <name evidence="1" type="ORF">DPMN_106024</name>
</gene>
<evidence type="ECO:0000313" key="2">
    <source>
        <dbReference type="Proteomes" id="UP000828390"/>
    </source>
</evidence>
<dbReference type="AlphaFoldDB" id="A0A9D4K496"/>
<protein>
    <submittedName>
        <fullName evidence="1">Uncharacterized protein</fullName>
    </submittedName>
</protein>
<accession>A0A9D4K496</accession>
<sequence>MEIDGEPVLDASGVKREVLSMFFMQVFLQCFVGNCEVMPEMNPEFICIKLHINPYENYL</sequence>
<dbReference type="Proteomes" id="UP000828390">
    <property type="component" value="Unassembled WGS sequence"/>
</dbReference>